<dbReference type="Pfam" id="PF02120">
    <property type="entry name" value="Flg_hook"/>
    <property type="match status" value="1"/>
</dbReference>
<dbReference type="InterPro" id="IPR052563">
    <property type="entry name" value="FliK"/>
</dbReference>
<name>A0ABV9MWG0_9ENTE</name>
<keyword evidence="4" id="KW-1185">Reference proteome</keyword>
<keyword evidence="3" id="KW-0966">Cell projection</keyword>
<feature type="domain" description="Flagellar hook-length control protein-like C-terminal" evidence="2">
    <location>
        <begin position="248"/>
        <end position="322"/>
    </location>
</feature>
<reference evidence="4" key="1">
    <citation type="journal article" date="2019" name="Int. J. Syst. Evol. Microbiol.">
        <title>The Global Catalogue of Microorganisms (GCM) 10K type strain sequencing project: providing services to taxonomists for standard genome sequencing and annotation.</title>
        <authorList>
            <consortium name="The Broad Institute Genomics Platform"/>
            <consortium name="The Broad Institute Genome Sequencing Center for Infectious Disease"/>
            <person name="Wu L."/>
            <person name="Ma J."/>
        </authorList>
    </citation>
    <scope>NUCLEOTIDE SEQUENCE [LARGE SCALE GENOMIC DNA]</scope>
    <source>
        <strain evidence="4">CGMCC 1.19032</strain>
    </source>
</reference>
<dbReference type="CDD" id="cd17470">
    <property type="entry name" value="T3SS_Flik_C"/>
    <property type="match status" value="1"/>
</dbReference>
<accession>A0ABV9MWG0</accession>
<sequence>MNSINQIASFVGQGSATKSANPLLKGLDFEQFLQGAQGMFAKDHSDFAMIQTEELPPLATANLTEESEEANTSQAQPLVEPSNENKTTAQKENEVEPTKEQATPQATDPFLNLAVTHPYQEVLQQAIFPQEAISFSEPTVVEKINKDQQPVAPTSFQSEGVTVTANESTNLQVKPNEQLEEPTTKTTSPAVELTAPVAQTVEMTVQQEGALAQAMLPPVASLPLTFSETGELLNTQQITEKLSQPIIEKVETMSRPEMQKIIVELLPERLGKMEVSIKVTENQVKLEFVVQNPQAKQALESITQKLEQVLNQQEAFKVDQPKIAQPSTPQAVALGDAPNDLSFFNQSAFGQGNQREQSAHQALSKLQKGKTFEVVPLEETKEVGDGQVDLLV</sequence>
<feature type="region of interest" description="Disordered" evidence="1">
    <location>
        <begin position="63"/>
        <end position="104"/>
    </location>
</feature>
<keyword evidence="3" id="KW-0969">Cilium</keyword>
<keyword evidence="3" id="KW-0282">Flagellum</keyword>
<dbReference type="InterPro" id="IPR021136">
    <property type="entry name" value="Flagellar_hook_control-like_C"/>
</dbReference>
<dbReference type="InterPro" id="IPR038610">
    <property type="entry name" value="FliK-like_C_sf"/>
</dbReference>
<feature type="region of interest" description="Disordered" evidence="1">
    <location>
        <begin position="151"/>
        <end position="188"/>
    </location>
</feature>
<feature type="compositionally biased region" description="Polar residues" evidence="1">
    <location>
        <begin position="70"/>
        <end position="88"/>
    </location>
</feature>
<comment type="caution">
    <text evidence="3">The sequence shown here is derived from an EMBL/GenBank/DDBJ whole genome shotgun (WGS) entry which is preliminary data.</text>
</comment>
<dbReference type="Proteomes" id="UP001595969">
    <property type="component" value="Unassembled WGS sequence"/>
</dbReference>
<dbReference type="RefSeq" id="WP_204652843.1">
    <property type="nucleotide sequence ID" value="NZ_JAFBFD010000002.1"/>
</dbReference>
<proteinExistence type="predicted"/>
<feature type="compositionally biased region" description="Basic and acidic residues" evidence="1">
    <location>
        <begin position="89"/>
        <end position="99"/>
    </location>
</feature>
<organism evidence="3 4">
    <name type="scientific">Enterococcus lemanii</name>
    <dbReference type="NCBI Taxonomy" id="1159752"/>
    <lineage>
        <taxon>Bacteria</taxon>
        <taxon>Bacillati</taxon>
        <taxon>Bacillota</taxon>
        <taxon>Bacilli</taxon>
        <taxon>Lactobacillales</taxon>
        <taxon>Enterococcaceae</taxon>
        <taxon>Enterococcus</taxon>
    </lineage>
</organism>
<evidence type="ECO:0000313" key="3">
    <source>
        <dbReference type="EMBL" id="MFC4719875.1"/>
    </source>
</evidence>
<evidence type="ECO:0000259" key="2">
    <source>
        <dbReference type="Pfam" id="PF02120"/>
    </source>
</evidence>
<gene>
    <name evidence="3" type="ORF">ACFO5I_09065</name>
</gene>
<evidence type="ECO:0000256" key="1">
    <source>
        <dbReference type="SAM" id="MobiDB-lite"/>
    </source>
</evidence>
<protein>
    <submittedName>
        <fullName evidence="3">Flagellar hook-length control protein FliK</fullName>
    </submittedName>
</protein>
<dbReference type="PANTHER" id="PTHR37533">
    <property type="entry name" value="FLAGELLAR HOOK-LENGTH CONTROL PROTEIN"/>
    <property type="match status" value="1"/>
</dbReference>
<dbReference type="PANTHER" id="PTHR37533:SF2">
    <property type="entry name" value="FLAGELLAR HOOK-LENGTH CONTROL PROTEIN"/>
    <property type="match status" value="1"/>
</dbReference>
<dbReference type="EMBL" id="JBHSGS010000049">
    <property type="protein sequence ID" value="MFC4719875.1"/>
    <property type="molecule type" value="Genomic_DNA"/>
</dbReference>
<dbReference type="Gene3D" id="3.30.750.140">
    <property type="match status" value="1"/>
</dbReference>
<evidence type="ECO:0000313" key="4">
    <source>
        <dbReference type="Proteomes" id="UP001595969"/>
    </source>
</evidence>
<feature type="compositionally biased region" description="Polar residues" evidence="1">
    <location>
        <begin position="151"/>
        <end position="175"/>
    </location>
</feature>